<name>A0A438HUD9_VITVI</name>
<dbReference type="Proteomes" id="UP000288805">
    <property type="component" value="Unassembled WGS sequence"/>
</dbReference>
<gene>
    <name evidence="1" type="ORF">CK203_044428</name>
</gene>
<organism evidence="1 2">
    <name type="scientific">Vitis vinifera</name>
    <name type="common">Grape</name>
    <dbReference type="NCBI Taxonomy" id="29760"/>
    <lineage>
        <taxon>Eukaryota</taxon>
        <taxon>Viridiplantae</taxon>
        <taxon>Streptophyta</taxon>
        <taxon>Embryophyta</taxon>
        <taxon>Tracheophyta</taxon>
        <taxon>Spermatophyta</taxon>
        <taxon>Magnoliopsida</taxon>
        <taxon>eudicotyledons</taxon>
        <taxon>Gunneridae</taxon>
        <taxon>Pentapetalae</taxon>
        <taxon>rosids</taxon>
        <taxon>Vitales</taxon>
        <taxon>Vitaceae</taxon>
        <taxon>Viteae</taxon>
        <taxon>Vitis</taxon>
    </lineage>
</organism>
<evidence type="ECO:0000313" key="2">
    <source>
        <dbReference type="Proteomes" id="UP000288805"/>
    </source>
</evidence>
<dbReference type="EMBL" id="QGNW01000177">
    <property type="protein sequence ID" value="RVW88055.1"/>
    <property type="molecule type" value="Genomic_DNA"/>
</dbReference>
<sequence>MLAPTSGAVMLVHSNPVDPCVQDYGVEIFHALLSVILRIGSDRGSRIPSHDGDNLP</sequence>
<evidence type="ECO:0000313" key="1">
    <source>
        <dbReference type="EMBL" id="RVW88055.1"/>
    </source>
</evidence>
<reference evidence="1 2" key="1">
    <citation type="journal article" date="2018" name="PLoS Genet.">
        <title>Population sequencing reveals clonal diversity and ancestral inbreeding in the grapevine cultivar Chardonnay.</title>
        <authorList>
            <person name="Roach M.J."/>
            <person name="Johnson D.L."/>
            <person name="Bohlmann J."/>
            <person name="van Vuuren H.J."/>
            <person name="Jones S.J."/>
            <person name="Pretorius I.S."/>
            <person name="Schmidt S.A."/>
            <person name="Borneman A.R."/>
        </authorList>
    </citation>
    <scope>NUCLEOTIDE SEQUENCE [LARGE SCALE GENOMIC DNA]</scope>
    <source>
        <strain evidence="2">cv. Chardonnay</strain>
        <tissue evidence="1">Leaf</tissue>
    </source>
</reference>
<protein>
    <submittedName>
        <fullName evidence="1">Uncharacterized protein</fullName>
    </submittedName>
</protein>
<accession>A0A438HUD9</accession>
<comment type="caution">
    <text evidence="1">The sequence shown here is derived from an EMBL/GenBank/DDBJ whole genome shotgun (WGS) entry which is preliminary data.</text>
</comment>
<dbReference type="AlphaFoldDB" id="A0A438HUD9"/>
<proteinExistence type="predicted"/>